<dbReference type="EMBL" id="BCTB01000002">
    <property type="protein sequence ID" value="GAT13410.1"/>
    <property type="molecule type" value="Genomic_DNA"/>
</dbReference>
<evidence type="ECO:0000256" key="1">
    <source>
        <dbReference type="ARBA" id="ARBA00009108"/>
    </source>
</evidence>
<dbReference type="AlphaFoldDB" id="A0A100XB52"/>
<keyword evidence="2" id="KW-0472">Membrane</keyword>
<gene>
    <name evidence="3" type="ORF">RMCT_0381</name>
</gene>
<dbReference type="Gene3D" id="3.30.70.1880">
    <property type="entry name" value="Protein of unknown function DUF881"/>
    <property type="match status" value="1"/>
</dbReference>
<reference evidence="3 4" key="1">
    <citation type="journal article" date="2016" name="Genome Announc.">
        <title>Draft Genome Sequences of Five Rapidly Growing Mycobacterium Species, M. thermoresistibile, M. fortuitum subsp. acetamidolyticum, M. canariasense, M. brisbanense, and M. novocastrense.</title>
        <authorList>
            <person name="Katahira K."/>
            <person name="Ogura Y."/>
            <person name="Gotoh Y."/>
            <person name="Hayashi T."/>
        </authorList>
    </citation>
    <scope>NUCLEOTIDE SEQUENCE [LARGE SCALE GENOMIC DNA]</scope>
    <source>
        <strain evidence="3 4">JCM6362</strain>
    </source>
</reference>
<dbReference type="PANTHER" id="PTHR37313">
    <property type="entry name" value="UPF0749 PROTEIN RV1825"/>
    <property type="match status" value="1"/>
</dbReference>
<accession>A0A100XB52</accession>
<proteinExistence type="inferred from homology"/>
<dbReference type="RefSeq" id="WP_003927464.1">
    <property type="nucleotide sequence ID" value="NZ_BCTB01000002.1"/>
</dbReference>
<dbReference type="OMA" id="RVRDRDM"/>
<protein>
    <recommendedName>
        <fullName evidence="5">Membrane associated protein</fullName>
    </recommendedName>
</protein>
<dbReference type="STRING" id="1797.RMCT_0381"/>
<dbReference type="InterPro" id="IPR010273">
    <property type="entry name" value="DUF881"/>
</dbReference>
<feature type="transmembrane region" description="Helical" evidence="2">
    <location>
        <begin position="77"/>
        <end position="95"/>
    </location>
</feature>
<comment type="similarity">
    <text evidence="1">Belongs to the UPF0749 family.</text>
</comment>
<keyword evidence="2" id="KW-1133">Transmembrane helix</keyword>
<sequence length="314" mass="33188">MSAGADPDDKPPLVGNFAGYDPQAGLPTHVVGRAEKLPMPSLLRSLLSEHLDPGYAAAADERATGERPRRGRPAESVWQVLAALAIAIVFAAAAAQAKSMAPTAREDQQVLAGTVRAAEATADEVAARRDALAAEVDGKRRTRLEGDTRGRELLDELDVADFAAAATPVRGPGLTVTVTDPGATRDLSDLSKERVPGSRQVILDRDLQLVVNSLWISGAEAIAIDEVRIGPNVTIRQAGGGILVDNRPISSPYVIRAVGPPRGMQDQFDRSTALQRLRLLESAYGVGVNVSVEDDLTVPAATAREVNFATELGR</sequence>
<keyword evidence="2" id="KW-0812">Transmembrane</keyword>
<dbReference type="OrthoDB" id="3218134at2"/>
<evidence type="ECO:0008006" key="5">
    <source>
        <dbReference type="Google" id="ProtNLM"/>
    </source>
</evidence>
<dbReference type="Proteomes" id="UP000069654">
    <property type="component" value="Unassembled WGS sequence"/>
</dbReference>
<dbReference type="PANTHER" id="PTHR37313:SF1">
    <property type="entry name" value="UPF0749 PROTEIN RV1823"/>
    <property type="match status" value="1"/>
</dbReference>
<dbReference type="GO" id="GO:0005886">
    <property type="term" value="C:plasma membrane"/>
    <property type="evidence" value="ECO:0007669"/>
    <property type="project" value="TreeGrafter"/>
</dbReference>
<reference evidence="4" key="2">
    <citation type="submission" date="2016-02" db="EMBL/GenBank/DDBJ databases">
        <title>Draft genome sequence of five rapidly growing Mycobacterium species.</title>
        <authorList>
            <person name="Katahira K."/>
            <person name="Gotou Y."/>
            <person name="Iida K."/>
            <person name="Ogura Y."/>
            <person name="Hayashi T."/>
        </authorList>
    </citation>
    <scope>NUCLEOTIDE SEQUENCE [LARGE SCALE GENOMIC DNA]</scope>
    <source>
        <strain evidence="4">JCM6362</strain>
    </source>
</reference>
<organism evidence="3 4">
    <name type="scientific">Mycolicibacterium thermoresistibile</name>
    <name type="common">Mycobacterium thermoresistibile</name>
    <dbReference type="NCBI Taxonomy" id="1797"/>
    <lineage>
        <taxon>Bacteria</taxon>
        <taxon>Bacillati</taxon>
        <taxon>Actinomycetota</taxon>
        <taxon>Actinomycetes</taxon>
        <taxon>Mycobacteriales</taxon>
        <taxon>Mycobacteriaceae</taxon>
        <taxon>Mycolicibacterium</taxon>
    </lineage>
</organism>
<evidence type="ECO:0000256" key="2">
    <source>
        <dbReference type="SAM" id="Phobius"/>
    </source>
</evidence>
<name>A0A100XB52_MYCTH</name>
<evidence type="ECO:0000313" key="4">
    <source>
        <dbReference type="Proteomes" id="UP000069654"/>
    </source>
</evidence>
<comment type="caution">
    <text evidence="3">The sequence shown here is derived from an EMBL/GenBank/DDBJ whole genome shotgun (WGS) entry which is preliminary data.</text>
</comment>
<dbReference type="Pfam" id="PF05949">
    <property type="entry name" value="DUF881"/>
    <property type="match status" value="1"/>
</dbReference>
<evidence type="ECO:0000313" key="3">
    <source>
        <dbReference type="EMBL" id="GAT13410.1"/>
    </source>
</evidence>